<feature type="compositionally biased region" description="Basic and acidic residues" evidence="8">
    <location>
        <begin position="1"/>
        <end position="17"/>
    </location>
</feature>
<dbReference type="FunFam" id="1.20.1740.10:FF:000017">
    <property type="entry name" value="Amino acid permease"/>
    <property type="match status" value="1"/>
</dbReference>
<keyword evidence="7 9" id="KW-0472">Membrane</keyword>
<feature type="domain" description="Amino acid permease/ SLC12A" evidence="10">
    <location>
        <begin position="93"/>
        <end position="552"/>
    </location>
</feature>
<keyword evidence="4 9" id="KW-0812">Transmembrane</keyword>
<evidence type="ECO:0000256" key="9">
    <source>
        <dbReference type="SAM" id="Phobius"/>
    </source>
</evidence>
<comment type="caution">
    <text evidence="11">The sequence shown here is derived from an EMBL/GenBank/DDBJ whole genome shotgun (WGS) entry which is preliminary data.</text>
</comment>
<proteinExistence type="predicted"/>
<dbReference type="PIRSF" id="PIRSF006060">
    <property type="entry name" value="AA_transporter"/>
    <property type="match status" value="1"/>
</dbReference>
<feature type="transmembrane region" description="Helical" evidence="9">
    <location>
        <begin position="317"/>
        <end position="336"/>
    </location>
</feature>
<evidence type="ECO:0000256" key="7">
    <source>
        <dbReference type="ARBA" id="ARBA00023136"/>
    </source>
</evidence>
<dbReference type="GO" id="GO:0015171">
    <property type="term" value="F:amino acid transmembrane transporter activity"/>
    <property type="evidence" value="ECO:0007669"/>
    <property type="project" value="TreeGrafter"/>
</dbReference>
<evidence type="ECO:0000256" key="6">
    <source>
        <dbReference type="ARBA" id="ARBA00022989"/>
    </source>
</evidence>
<keyword evidence="2" id="KW-0813">Transport</keyword>
<evidence type="ECO:0000256" key="8">
    <source>
        <dbReference type="SAM" id="MobiDB-lite"/>
    </source>
</evidence>
<feature type="region of interest" description="Disordered" evidence="8">
    <location>
        <begin position="1"/>
        <end position="44"/>
    </location>
</feature>
<feature type="transmembrane region" description="Helical" evidence="9">
    <location>
        <begin position="121"/>
        <end position="138"/>
    </location>
</feature>
<keyword evidence="6 9" id="KW-1133">Transmembrane helix</keyword>
<dbReference type="InterPro" id="IPR004841">
    <property type="entry name" value="AA-permease/SLC12A_dom"/>
</dbReference>
<keyword evidence="5" id="KW-0029">Amino-acid transport</keyword>
<dbReference type="InterPro" id="IPR050524">
    <property type="entry name" value="APC_YAT"/>
</dbReference>
<feature type="transmembrane region" description="Helical" evidence="9">
    <location>
        <begin position="447"/>
        <end position="468"/>
    </location>
</feature>
<evidence type="ECO:0000256" key="4">
    <source>
        <dbReference type="ARBA" id="ARBA00022692"/>
    </source>
</evidence>
<evidence type="ECO:0000259" key="10">
    <source>
        <dbReference type="Pfam" id="PF00324"/>
    </source>
</evidence>
<feature type="transmembrane region" description="Helical" evidence="9">
    <location>
        <begin position="356"/>
        <end position="383"/>
    </location>
</feature>
<protein>
    <submittedName>
        <fullName evidence="11">BgTH12-05729</fullName>
    </submittedName>
</protein>
<feature type="transmembrane region" description="Helical" evidence="9">
    <location>
        <begin position="174"/>
        <end position="196"/>
    </location>
</feature>
<comment type="subcellular location">
    <subcellularLocation>
        <location evidence="1">Cell membrane</location>
        <topology evidence="1">Multi-pass membrane protein</topology>
    </subcellularLocation>
</comment>
<dbReference type="Proteomes" id="UP000683417">
    <property type="component" value="Unassembled WGS sequence"/>
</dbReference>
<dbReference type="NCBIfam" id="TIGR00913">
    <property type="entry name" value="2A0310"/>
    <property type="match status" value="1"/>
</dbReference>
<feature type="transmembrane region" description="Helical" evidence="9">
    <location>
        <begin position="488"/>
        <end position="510"/>
    </location>
</feature>
<evidence type="ECO:0000256" key="5">
    <source>
        <dbReference type="ARBA" id="ARBA00022970"/>
    </source>
</evidence>
<feature type="transmembrane region" description="Helical" evidence="9">
    <location>
        <begin position="203"/>
        <end position="224"/>
    </location>
</feature>
<dbReference type="PANTHER" id="PTHR43341:SF1">
    <property type="entry name" value="GENERAL AMINO-ACID PERMEASE GAP1"/>
    <property type="match status" value="1"/>
</dbReference>
<organism evidence="11 12">
    <name type="scientific">Blumeria graminis f. sp. triticale</name>
    <dbReference type="NCBI Taxonomy" id="1689686"/>
    <lineage>
        <taxon>Eukaryota</taxon>
        <taxon>Fungi</taxon>
        <taxon>Dikarya</taxon>
        <taxon>Ascomycota</taxon>
        <taxon>Pezizomycotina</taxon>
        <taxon>Leotiomycetes</taxon>
        <taxon>Erysiphales</taxon>
        <taxon>Erysiphaceae</taxon>
        <taxon>Blumeria</taxon>
    </lineage>
</organism>
<dbReference type="Pfam" id="PF00324">
    <property type="entry name" value="AA_permease"/>
    <property type="match status" value="1"/>
</dbReference>
<feature type="transmembrane region" description="Helical" evidence="9">
    <location>
        <begin position="526"/>
        <end position="544"/>
    </location>
</feature>
<evidence type="ECO:0000313" key="12">
    <source>
        <dbReference type="Proteomes" id="UP000683417"/>
    </source>
</evidence>
<evidence type="ECO:0000256" key="2">
    <source>
        <dbReference type="ARBA" id="ARBA00022448"/>
    </source>
</evidence>
<evidence type="ECO:0000256" key="1">
    <source>
        <dbReference type="ARBA" id="ARBA00004651"/>
    </source>
</evidence>
<keyword evidence="3" id="KW-1003">Cell membrane</keyword>
<dbReference type="AlphaFoldDB" id="A0A9W4D454"/>
<sequence>MHRTNELDEKKPDKFLHDQSTPSRNTSDDSHTQIEKVPRASVEDHVVKNTRPTGIVRRFLWGFTCDHSTTVYSLDGKPLKTEGALQKNLKPRHLKMIAISGCVGTGLFVASGKALEAGGPASLLIAFMVIGFMLHLTMHSLGEITALYPVAGSFAAYSTRFIDPAWGFAMGWNYSIQWLTVLPLEIIAASVTVNFWDSDKTKHLIFVSVFLVAIIAINLFGAAGFGEAEFIFGSIKVAAVVGFIIFGIISDCGGVPGHGYLGGTYWRDPGAFHNGFKGLSSVLVCAAFSFAGTELVGLTAAECENPSKELPKAIKQIFWRILIFYITSLILIGLLVPYSDSHLLRSGNADSMASPFVIAIERAGVSVFPSIMNAVIFVALISVGNSSVYGSSRTLSGLAHDGQAPKILGYIDRNGRPIFSMLVASVFGLLCYIVNLKSQATVLEWMLSLSGLSSVLTWGSICLAHIRFRLAWTSQGNSLEDLPYQSPYGIWGSSLALFINFLVIAAQFWIGGWPVGYRDPKQQAETFFKAFLCILIIATFYISFKIWKKTKIVGINAIDLDSDRRNIIDPREARKQLKLERESMSKPKLILSYLF</sequence>
<feature type="transmembrane region" description="Helical" evidence="9">
    <location>
        <begin position="418"/>
        <end position="435"/>
    </location>
</feature>
<dbReference type="EMBL" id="CAJHIT010000008">
    <property type="protein sequence ID" value="CAD6503988.1"/>
    <property type="molecule type" value="Genomic_DNA"/>
</dbReference>
<evidence type="ECO:0000313" key="11">
    <source>
        <dbReference type="EMBL" id="CAD6503988.1"/>
    </source>
</evidence>
<feature type="compositionally biased region" description="Basic and acidic residues" evidence="8">
    <location>
        <begin position="26"/>
        <end position="44"/>
    </location>
</feature>
<evidence type="ECO:0000256" key="3">
    <source>
        <dbReference type="ARBA" id="ARBA00022475"/>
    </source>
</evidence>
<dbReference type="GO" id="GO:0005886">
    <property type="term" value="C:plasma membrane"/>
    <property type="evidence" value="ECO:0007669"/>
    <property type="project" value="UniProtKB-SubCell"/>
</dbReference>
<dbReference type="InterPro" id="IPR004762">
    <property type="entry name" value="Amino_acid_permease_fungi"/>
</dbReference>
<accession>A0A9W4D454</accession>
<name>A0A9W4D454_BLUGR</name>
<reference evidence="11" key="1">
    <citation type="submission" date="2020-10" db="EMBL/GenBank/DDBJ databases">
        <authorList>
            <person name="Muller C M."/>
        </authorList>
    </citation>
    <scope>NUCLEOTIDE SEQUENCE</scope>
    <source>
        <strain evidence="11">THUN-12</strain>
    </source>
</reference>
<dbReference type="PANTHER" id="PTHR43341">
    <property type="entry name" value="AMINO ACID PERMEASE"/>
    <property type="match status" value="1"/>
</dbReference>
<gene>
    <name evidence="11" type="ORF">BGTH12_LOCUS5346</name>
</gene>